<keyword evidence="3 9" id="KW-0663">Pyridoxal phosphate</keyword>
<dbReference type="InterPro" id="IPR029066">
    <property type="entry name" value="PLP-binding_barrel"/>
</dbReference>
<feature type="region of interest" description="Disordered" evidence="10">
    <location>
        <begin position="930"/>
        <end position="995"/>
    </location>
</feature>
<evidence type="ECO:0000256" key="4">
    <source>
        <dbReference type="ARBA" id="ARBA00023239"/>
    </source>
</evidence>
<accession>A0AAD2JYH6</accession>
<evidence type="ECO:0000256" key="5">
    <source>
        <dbReference type="ARBA" id="ARBA00034115"/>
    </source>
</evidence>
<dbReference type="PANTHER" id="PTHR11482:SF6">
    <property type="entry name" value="ORNITHINE DECARBOXYLASE 1-RELATED"/>
    <property type="match status" value="1"/>
</dbReference>
<feature type="modified residue" description="N6-(pyridoxal phosphate)lysine" evidence="9">
    <location>
        <position position="158"/>
    </location>
</feature>
<feature type="region of interest" description="Disordered" evidence="10">
    <location>
        <begin position="812"/>
        <end position="845"/>
    </location>
</feature>
<dbReference type="SUPFAM" id="SSF50621">
    <property type="entry name" value="Alanine racemase C-terminal domain-like"/>
    <property type="match status" value="1"/>
</dbReference>
<reference evidence="12" key="1">
    <citation type="submission" date="2023-11" db="EMBL/GenBank/DDBJ databases">
        <authorList>
            <person name="De Vega J J."/>
            <person name="De Vega J J."/>
        </authorList>
    </citation>
    <scope>NUCLEOTIDE SEQUENCE</scope>
</reference>
<comment type="cofactor">
    <cofactor evidence="1 9">
        <name>pyridoxal 5'-phosphate</name>
        <dbReference type="ChEBI" id="CHEBI:597326"/>
    </cofactor>
</comment>
<dbReference type="FunFam" id="3.20.20.10:FF:000005">
    <property type="entry name" value="Ornithine decarboxylase"/>
    <property type="match status" value="1"/>
</dbReference>
<dbReference type="InterPro" id="IPR000183">
    <property type="entry name" value="Orn/DAP/Arg_de-COase"/>
</dbReference>
<evidence type="ECO:0000256" key="2">
    <source>
        <dbReference type="ARBA" id="ARBA00008872"/>
    </source>
</evidence>
<name>A0AAD2JYH6_9AGAR</name>
<dbReference type="SUPFAM" id="SSF51419">
    <property type="entry name" value="PLP-binding barrel"/>
    <property type="match status" value="1"/>
</dbReference>
<comment type="subunit">
    <text evidence="7">Homodimer. Only the dimer is catalytically active, as the active sites are constructed of residues from both monomers.</text>
</comment>
<feature type="region of interest" description="Disordered" evidence="10">
    <location>
        <begin position="625"/>
        <end position="645"/>
    </location>
</feature>
<keyword evidence="4" id="KW-0456">Lyase</keyword>
<keyword evidence="13" id="KW-1185">Reference proteome</keyword>
<dbReference type="PROSITE" id="PS51299">
    <property type="entry name" value="HTH_APSES"/>
    <property type="match status" value="1"/>
</dbReference>
<dbReference type="InterPro" id="IPR022644">
    <property type="entry name" value="De-COase2_N"/>
</dbReference>
<dbReference type="PROSITE" id="PS00878">
    <property type="entry name" value="ODR_DC_2_1"/>
    <property type="match status" value="1"/>
</dbReference>
<evidence type="ECO:0000256" key="8">
    <source>
        <dbReference type="ARBA" id="ARBA00049127"/>
    </source>
</evidence>
<dbReference type="Gene3D" id="3.20.20.10">
    <property type="entry name" value="Alanine racemase"/>
    <property type="match status" value="1"/>
</dbReference>
<dbReference type="CDD" id="cd00622">
    <property type="entry name" value="PLPDE_III_ODC"/>
    <property type="match status" value="1"/>
</dbReference>
<evidence type="ECO:0000256" key="1">
    <source>
        <dbReference type="ARBA" id="ARBA00001933"/>
    </source>
</evidence>
<evidence type="ECO:0000256" key="3">
    <source>
        <dbReference type="ARBA" id="ARBA00022898"/>
    </source>
</evidence>
<dbReference type="SUPFAM" id="SSF54616">
    <property type="entry name" value="DNA-binding domain of Mlu1-box binding protein MBP1"/>
    <property type="match status" value="1"/>
</dbReference>
<proteinExistence type="inferred from homology"/>
<dbReference type="PRINTS" id="PR01182">
    <property type="entry name" value="ORNDCRBXLASE"/>
</dbReference>
<sequence length="1019" mass="109600">MAPLRNLLLLFGCHSRNRTTPSTISPPRSSSVAVTTDIRGQITAQRTMSLEHSHRIHHLWHPPHSMAALFDFDAGREPKNGLGAHAASDCAMGRLPPLHDGHPDVHLHNGALAAPRLAAENKTNAEGAFYVADLSEVYRQHVRWTAALPEIQPHYAVKCNPDPYVLRLLAALGAGFDCASDGEISQVLAMGTDPSRIIFANPCKAQSSVQRAAKAGVALLTFDNTDELHKIATAHPHAQLVVRILADDTRSSSQLGTKFGAALADVPGLLADAQALGLNVVGVSFHVGSGCTDPRAYIDAVARARTAFDIGASAGYAFSLLDVGGGFIDALFEDAARCLMEGIDRYFPQRLGKVKLIAEPGRYYVSNAFRLATSIIARRAPAVLEGADMQHDVGRPAVKYYISDGVYGAFNCLIFDPHIARPAPYVLHMSGASDTETALVTCSLWGPTCDSVDCVAESILLPRALRIGDWLVFENMGAYTISASSRFNGFACSVARPPTLPEGPHPIPTDSNNISTASAEEFPEIASAGRPVLGLGLGDPSTTQATRRQSPSLALHSHPTEMHLNKRAPAKPVVCFLASLPANSPPPLPVPSSVPNNNSISASVNVTLALNGGAPPTVFRRRSIHRPPIQDSPLPSTSSSQSPRFRPFACPSHPIAKGRYITSNDPRGYIPVYEYPLNGQWIMMDIDDGYILWTGIWKALGNSKADIVKMVDSQPELASVIRRVRGGYLKIQGTWMPYETALRLARRVAWNIREDLVPLFGPTFPGTCLSPDQPGYGQIVANSGRRRARRVVPPPPPREAGTVAQLQLHAPAPAQDRPAPAPASSSTHRFAPYPQRRSSWDMSSPRPPLQLPVVAHNASAAPSSKPDLYALPPISALEDMRGGGAHALDSAAVLRRLKLDDERSRRGSIGSYEEDTRRASYRSLPALRLCVPDDDRDSNSNSNSAASPASVSPRTPRSPGEGLSLVPLALLEQKERSRSFSGPPNPAWLSSSSFLSSHPRISSCRYEAAAPDQVPLSSW</sequence>
<feature type="compositionally biased region" description="Low complexity" evidence="10">
    <location>
        <begin position="632"/>
        <end position="643"/>
    </location>
</feature>
<dbReference type="Gene3D" id="2.40.37.10">
    <property type="entry name" value="Lyase, Ornithine Decarboxylase, Chain A, domain 1"/>
    <property type="match status" value="1"/>
</dbReference>
<evidence type="ECO:0000256" key="6">
    <source>
        <dbReference type="ARBA" id="ARBA00034138"/>
    </source>
</evidence>
<comment type="caution">
    <text evidence="12">The sequence shown here is derived from an EMBL/GenBank/DDBJ whole genome shotgun (WGS) entry which is preliminary data.</text>
</comment>
<feature type="domain" description="HTH APSES-type" evidence="11">
    <location>
        <begin position="659"/>
        <end position="771"/>
    </location>
</feature>
<dbReference type="EMBL" id="CAVNYO010000138">
    <property type="protein sequence ID" value="CAK5268932.1"/>
    <property type="molecule type" value="Genomic_DNA"/>
</dbReference>
<dbReference type="EC" id="4.1.1.17" evidence="6"/>
<dbReference type="Gene3D" id="3.10.260.10">
    <property type="entry name" value="Transcription regulator HTH, APSES-type DNA-binding domain"/>
    <property type="match status" value="1"/>
</dbReference>
<comment type="pathway">
    <text evidence="5">Amine and polyamine biosynthesis; putrescine biosynthesis via L-ornithine pathway; putrescine from L-ornithine: step 1/1.</text>
</comment>
<evidence type="ECO:0000256" key="7">
    <source>
        <dbReference type="ARBA" id="ARBA00046672"/>
    </source>
</evidence>
<dbReference type="AlphaFoldDB" id="A0AAD2JYH6"/>
<dbReference type="Pfam" id="PF02784">
    <property type="entry name" value="Orn_Arg_deC_N"/>
    <property type="match status" value="1"/>
</dbReference>
<comment type="catalytic activity">
    <reaction evidence="8">
        <text>L-ornithine + H(+) = putrescine + CO2</text>
        <dbReference type="Rhea" id="RHEA:22964"/>
        <dbReference type="ChEBI" id="CHEBI:15378"/>
        <dbReference type="ChEBI" id="CHEBI:16526"/>
        <dbReference type="ChEBI" id="CHEBI:46911"/>
        <dbReference type="ChEBI" id="CHEBI:326268"/>
        <dbReference type="EC" id="4.1.1.17"/>
    </reaction>
</comment>
<organism evidence="12 13">
    <name type="scientific">Mycena citricolor</name>
    <dbReference type="NCBI Taxonomy" id="2018698"/>
    <lineage>
        <taxon>Eukaryota</taxon>
        <taxon>Fungi</taxon>
        <taxon>Dikarya</taxon>
        <taxon>Basidiomycota</taxon>
        <taxon>Agaricomycotina</taxon>
        <taxon>Agaricomycetes</taxon>
        <taxon>Agaricomycetidae</taxon>
        <taxon>Agaricales</taxon>
        <taxon>Marasmiineae</taxon>
        <taxon>Mycenaceae</taxon>
        <taxon>Mycena</taxon>
    </lineage>
</organism>
<evidence type="ECO:0000313" key="13">
    <source>
        <dbReference type="Proteomes" id="UP001295794"/>
    </source>
</evidence>
<gene>
    <name evidence="12" type="ORF">MYCIT1_LOCUS12289</name>
</gene>
<dbReference type="InterPro" id="IPR003163">
    <property type="entry name" value="Tscrpt_reg_HTH_APSES-type"/>
</dbReference>
<dbReference type="PRINTS" id="PR01179">
    <property type="entry name" value="ODADCRBXLASE"/>
</dbReference>
<dbReference type="InterPro" id="IPR002433">
    <property type="entry name" value="Orn_de-COase"/>
</dbReference>
<dbReference type="InterPro" id="IPR022653">
    <property type="entry name" value="De-COase2_pyr-phos_BS"/>
</dbReference>
<evidence type="ECO:0000256" key="9">
    <source>
        <dbReference type="PIRSR" id="PIRSR600183-50"/>
    </source>
</evidence>
<dbReference type="Proteomes" id="UP001295794">
    <property type="component" value="Unassembled WGS sequence"/>
</dbReference>
<feature type="active site" description="Proton donor" evidence="9">
    <location>
        <position position="449"/>
    </location>
</feature>
<dbReference type="PANTHER" id="PTHR11482">
    <property type="entry name" value="ARGININE/DIAMINOPIMELATE/ORNITHINE DECARBOXYLASE"/>
    <property type="match status" value="1"/>
</dbReference>
<protein>
    <recommendedName>
        <fullName evidence="6">ornithine decarboxylase</fullName>
        <ecNumber evidence="6">4.1.1.17</ecNumber>
    </recommendedName>
</protein>
<evidence type="ECO:0000259" key="11">
    <source>
        <dbReference type="PROSITE" id="PS51299"/>
    </source>
</evidence>
<dbReference type="GO" id="GO:0033387">
    <property type="term" value="P:putrescine biosynthetic process from arginine, via ornithine"/>
    <property type="evidence" value="ECO:0007669"/>
    <property type="project" value="TreeGrafter"/>
</dbReference>
<dbReference type="GO" id="GO:0003677">
    <property type="term" value="F:DNA binding"/>
    <property type="evidence" value="ECO:0007669"/>
    <property type="project" value="InterPro"/>
</dbReference>
<dbReference type="GO" id="GO:0004586">
    <property type="term" value="F:ornithine decarboxylase activity"/>
    <property type="evidence" value="ECO:0007669"/>
    <property type="project" value="UniProtKB-EC"/>
</dbReference>
<dbReference type="InterPro" id="IPR009006">
    <property type="entry name" value="Ala_racemase/Decarboxylase_C"/>
</dbReference>
<feature type="compositionally biased region" description="Low complexity" evidence="10">
    <location>
        <begin position="939"/>
        <end position="959"/>
    </location>
</feature>
<evidence type="ECO:0000313" key="12">
    <source>
        <dbReference type="EMBL" id="CAK5268932.1"/>
    </source>
</evidence>
<dbReference type="InterPro" id="IPR036887">
    <property type="entry name" value="HTH_APSES_sf"/>
</dbReference>
<evidence type="ECO:0000256" key="10">
    <source>
        <dbReference type="SAM" id="MobiDB-lite"/>
    </source>
</evidence>
<dbReference type="GO" id="GO:0005737">
    <property type="term" value="C:cytoplasm"/>
    <property type="evidence" value="ECO:0007669"/>
    <property type="project" value="TreeGrafter"/>
</dbReference>
<comment type="similarity">
    <text evidence="2">Belongs to the Orn/Lys/Arg decarboxylase class-II family.</text>
</comment>